<keyword evidence="2" id="KW-0949">S-adenosyl-L-methionine</keyword>
<comment type="caution">
    <text evidence="8">The sequence shown here is derived from an EMBL/GenBank/DDBJ whole genome shotgun (WGS) entry which is preliminary data.</text>
</comment>
<dbReference type="InterPro" id="IPR034530">
    <property type="entry name" value="HpnP-like"/>
</dbReference>
<evidence type="ECO:0000256" key="5">
    <source>
        <dbReference type="ARBA" id="ARBA00023014"/>
    </source>
</evidence>
<evidence type="ECO:0000256" key="3">
    <source>
        <dbReference type="ARBA" id="ARBA00022723"/>
    </source>
</evidence>
<accession>A0A7C3Z8D0</accession>
<dbReference type="Pfam" id="PF02310">
    <property type="entry name" value="B12-binding"/>
    <property type="match status" value="1"/>
</dbReference>
<dbReference type="SFLD" id="SFLDG01082">
    <property type="entry name" value="B12-binding_domain_containing"/>
    <property type="match status" value="1"/>
</dbReference>
<reference evidence="8" key="1">
    <citation type="journal article" date="2020" name="mSystems">
        <title>Genome- and Community-Level Interaction Insights into Carbon Utilization and Element Cycling Functions of Hydrothermarchaeota in Hydrothermal Sediment.</title>
        <authorList>
            <person name="Zhou Z."/>
            <person name="Liu Y."/>
            <person name="Xu W."/>
            <person name="Pan J."/>
            <person name="Luo Z.H."/>
            <person name="Li M."/>
        </authorList>
    </citation>
    <scope>NUCLEOTIDE SEQUENCE [LARGE SCALE GENOMIC DNA]</scope>
    <source>
        <strain evidence="8">SpSt-897</strain>
    </source>
</reference>
<dbReference type="SFLD" id="SFLDS00029">
    <property type="entry name" value="Radical_SAM"/>
    <property type="match status" value="1"/>
</dbReference>
<dbReference type="GO" id="GO:0031419">
    <property type="term" value="F:cobalamin binding"/>
    <property type="evidence" value="ECO:0007669"/>
    <property type="project" value="InterPro"/>
</dbReference>
<dbReference type="Pfam" id="PF13282">
    <property type="entry name" value="DUF4070"/>
    <property type="match status" value="1"/>
</dbReference>
<dbReference type="AlphaFoldDB" id="A0A7C3Z8D0"/>
<keyword evidence="3" id="KW-0479">Metal-binding</keyword>
<dbReference type="GO" id="GO:0046872">
    <property type="term" value="F:metal ion binding"/>
    <property type="evidence" value="ECO:0007669"/>
    <property type="project" value="UniProtKB-KW"/>
</dbReference>
<dbReference type="InterPro" id="IPR058240">
    <property type="entry name" value="rSAM_sf"/>
</dbReference>
<dbReference type="SFLD" id="SFLDF00303">
    <property type="entry name" value="hopanoid_C2-methyltransferase"/>
    <property type="match status" value="1"/>
</dbReference>
<dbReference type="PROSITE" id="PS51918">
    <property type="entry name" value="RADICAL_SAM"/>
    <property type="match status" value="1"/>
</dbReference>
<evidence type="ECO:0000313" key="8">
    <source>
        <dbReference type="EMBL" id="HGF34010.1"/>
    </source>
</evidence>
<dbReference type="Gene3D" id="3.40.50.280">
    <property type="entry name" value="Cobalamin-binding domain"/>
    <property type="match status" value="1"/>
</dbReference>
<dbReference type="InterPro" id="IPR007197">
    <property type="entry name" value="rSAM"/>
</dbReference>
<keyword evidence="4" id="KW-0408">Iron</keyword>
<evidence type="ECO:0000259" key="7">
    <source>
        <dbReference type="PROSITE" id="PS51918"/>
    </source>
</evidence>
<feature type="domain" description="B12-binding" evidence="6">
    <location>
        <begin position="66"/>
        <end position="140"/>
    </location>
</feature>
<dbReference type="PANTHER" id="PTHR43409:SF3">
    <property type="entry name" value="HYPOTHETICAL METHYLTRANSFERASE"/>
    <property type="match status" value="1"/>
</dbReference>
<name>A0A7C3Z8D0_9BACT</name>
<evidence type="ECO:0000256" key="2">
    <source>
        <dbReference type="ARBA" id="ARBA00022691"/>
    </source>
</evidence>
<dbReference type="PANTHER" id="PTHR43409">
    <property type="entry name" value="ANAEROBIC MAGNESIUM-PROTOPORPHYRIN IX MONOMETHYL ESTER CYCLASE-RELATED"/>
    <property type="match status" value="1"/>
</dbReference>
<dbReference type="InterPro" id="IPR025274">
    <property type="entry name" value="DUF4070"/>
</dbReference>
<evidence type="ECO:0000256" key="4">
    <source>
        <dbReference type="ARBA" id="ARBA00023004"/>
    </source>
</evidence>
<evidence type="ECO:0000256" key="1">
    <source>
        <dbReference type="ARBA" id="ARBA00001966"/>
    </source>
</evidence>
<dbReference type="Pfam" id="PF04055">
    <property type="entry name" value="Radical_SAM"/>
    <property type="match status" value="1"/>
</dbReference>
<dbReference type="InterPro" id="IPR051198">
    <property type="entry name" value="BchE-like"/>
</dbReference>
<dbReference type="InterPro" id="IPR034466">
    <property type="entry name" value="Methyltransferase_Class_B"/>
</dbReference>
<dbReference type="InterPro" id="IPR006158">
    <property type="entry name" value="Cobalamin-bd"/>
</dbReference>
<evidence type="ECO:0000259" key="6">
    <source>
        <dbReference type="PROSITE" id="PS51332"/>
    </source>
</evidence>
<dbReference type="PROSITE" id="PS51332">
    <property type="entry name" value="B12_BINDING"/>
    <property type="match status" value="1"/>
</dbReference>
<dbReference type="SUPFAM" id="SSF102114">
    <property type="entry name" value="Radical SAM enzymes"/>
    <property type="match status" value="1"/>
</dbReference>
<dbReference type="GO" id="GO:0005829">
    <property type="term" value="C:cytosol"/>
    <property type="evidence" value="ECO:0007669"/>
    <property type="project" value="TreeGrafter"/>
</dbReference>
<dbReference type="Gene3D" id="3.80.30.20">
    <property type="entry name" value="tm_1862 like domain"/>
    <property type="match status" value="1"/>
</dbReference>
<dbReference type="SMART" id="SM00729">
    <property type="entry name" value="Elp3"/>
    <property type="match status" value="1"/>
</dbReference>
<dbReference type="GO" id="GO:0003824">
    <property type="term" value="F:catalytic activity"/>
    <property type="evidence" value="ECO:0007669"/>
    <property type="project" value="InterPro"/>
</dbReference>
<dbReference type="SFLD" id="SFLDG01123">
    <property type="entry name" value="methyltransferase_(Class_B)"/>
    <property type="match status" value="1"/>
</dbReference>
<protein>
    <submittedName>
        <fullName evidence="8">B12-binding domain-containing radical SAM protein</fullName>
    </submittedName>
</protein>
<gene>
    <name evidence="8" type="ORF">ENW96_06425</name>
</gene>
<dbReference type="InterPro" id="IPR006638">
    <property type="entry name" value="Elp3/MiaA/NifB-like_rSAM"/>
</dbReference>
<proteinExistence type="predicted"/>
<dbReference type="EMBL" id="DTMF01000162">
    <property type="protein sequence ID" value="HGF34010.1"/>
    <property type="molecule type" value="Genomic_DNA"/>
</dbReference>
<dbReference type="CDD" id="cd01335">
    <property type="entry name" value="Radical_SAM"/>
    <property type="match status" value="1"/>
</dbReference>
<dbReference type="InterPro" id="IPR023404">
    <property type="entry name" value="rSAM_horseshoe"/>
</dbReference>
<dbReference type="GO" id="GO:0051536">
    <property type="term" value="F:iron-sulfur cluster binding"/>
    <property type="evidence" value="ECO:0007669"/>
    <property type="project" value="UniProtKB-KW"/>
</dbReference>
<keyword evidence="5" id="KW-0411">Iron-sulfur</keyword>
<comment type="cofactor">
    <cofactor evidence="1">
        <name>[4Fe-4S] cluster</name>
        <dbReference type="ChEBI" id="CHEBI:49883"/>
    </cofactor>
</comment>
<organism evidence="8">
    <name type="scientific">Desulfobacca acetoxidans</name>
    <dbReference type="NCBI Taxonomy" id="60893"/>
    <lineage>
        <taxon>Bacteria</taxon>
        <taxon>Pseudomonadati</taxon>
        <taxon>Thermodesulfobacteriota</taxon>
        <taxon>Desulfobaccia</taxon>
        <taxon>Desulfobaccales</taxon>
        <taxon>Desulfobaccaceae</taxon>
        <taxon>Desulfobacca</taxon>
    </lineage>
</organism>
<feature type="domain" description="Radical SAM core" evidence="7">
    <location>
        <begin position="161"/>
        <end position="386"/>
    </location>
</feature>
<sequence>MRALLINPAFPKFFWSMQRLCRIQDCKSSTVPLGLITVAALLPPDWQLRLVDLNTGSLTRSDWEWAEVVLITSMGIQRPNFLELVRQAKALGKTVIAGGPHPSVMPEEVMALGCDFLVRGEAELLMGRVLEDLKQGKTGIVYESAEKPDLSLSPIPRFDLLKPKDYLSMAIQTTRGCPFDCEFCDVVSLFGRKVRTKKPEQVLAELEAIHRLGGVEEIFIADDNFIGNKAFARELLEKLIPWMKERGEPFCFMTQTSVNLGHELELIDLMTEANFGTVFIGVESPDEAVLQQAHKRQNVASPLADSLKTINANGLSIIGSFILGLDGETPGTGDRIIDFVEDANLPIVMLNMLFPLAKTRLWQRLEKEGRLRNELVEGWVFQNFPEMDYYCRLFFQPSRPEEEILEEFYRMIDRLYEPAAYLGRAYRSILAMRPTRAVMAANQGRPLAPAGPRRQKSTGDYLNDFRRFLRLSWSLGVKSSARRQFWRQLYGIWKQNPSRILRYIRICAWGEDFFLFREAMRRHKKRLAPTEKKPQLAPAPS</sequence>